<gene>
    <name evidence="3" type="ORF">KC675_05390</name>
</gene>
<organism evidence="3 4">
    <name type="scientific">Candidatus Dojkabacteria bacterium</name>
    <dbReference type="NCBI Taxonomy" id="2099670"/>
    <lineage>
        <taxon>Bacteria</taxon>
        <taxon>Candidatus Dojkabacteria</taxon>
    </lineage>
</organism>
<comment type="caution">
    <text evidence="3">The sequence shown here is derived from an EMBL/GenBank/DDBJ whole genome shotgun (WGS) entry which is preliminary data.</text>
</comment>
<evidence type="ECO:0000259" key="2">
    <source>
        <dbReference type="Pfam" id="PF03129"/>
    </source>
</evidence>
<keyword evidence="1" id="KW-0436">Ligase</keyword>
<dbReference type="Pfam" id="PF03129">
    <property type="entry name" value="HGTP_anticodon"/>
    <property type="match status" value="1"/>
</dbReference>
<dbReference type="GO" id="GO:0004812">
    <property type="term" value="F:aminoacyl-tRNA ligase activity"/>
    <property type="evidence" value="ECO:0007669"/>
    <property type="project" value="UniProtKB-KW"/>
</dbReference>
<dbReference type="InterPro" id="IPR036621">
    <property type="entry name" value="Anticodon-bd_dom_sf"/>
</dbReference>
<keyword evidence="1" id="KW-0030">Aminoacyl-tRNA synthetase</keyword>
<reference evidence="3" key="2">
    <citation type="journal article" date="2021" name="Microbiome">
        <title>Successional dynamics and alternative stable states in a saline activated sludge microbial community over 9 years.</title>
        <authorList>
            <person name="Wang Y."/>
            <person name="Ye J."/>
            <person name="Ju F."/>
            <person name="Liu L."/>
            <person name="Boyd J.A."/>
            <person name="Deng Y."/>
            <person name="Parks D.H."/>
            <person name="Jiang X."/>
            <person name="Yin X."/>
            <person name="Woodcroft B.J."/>
            <person name="Tyson G.W."/>
            <person name="Hugenholtz P."/>
            <person name="Polz M.F."/>
            <person name="Zhang T."/>
        </authorList>
    </citation>
    <scope>NUCLEOTIDE SEQUENCE</scope>
    <source>
        <strain evidence="3">HKST-UBA15</strain>
    </source>
</reference>
<dbReference type="EMBL" id="JAGQLL010000092">
    <property type="protein sequence ID" value="MCA9380583.1"/>
    <property type="molecule type" value="Genomic_DNA"/>
</dbReference>
<dbReference type="Gene3D" id="3.40.50.800">
    <property type="entry name" value="Anticodon-binding domain"/>
    <property type="match status" value="1"/>
</dbReference>
<dbReference type="AlphaFoldDB" id="A0A955L0Y5"/>
<name>A0A955L0Y5_9BACT</name>
<dbReference type="GO" id="GO:0006418">
    <property type="term" value="P:tRNA aminoacylation for protein translation"/>
    <property type="evidence" value="ECO:0007669"/>
    <property type="project" value="UniProtKB-ARBA"/>
</dbReference>
<feature type="non-terminal residue" evidence="3">
    <location>
        <position position="1"/>
    </location>
</feature>
<evidence type="ECO:0000256" key="1">
    <source>
        <dbReference type="ARBA" id="ARBA00023146"/>
    </source>
</evidence>
<evidence type="ECO:0000313" key="4">
    <source>
        <dbReference type="Proteomes" id="UP000745577"/>
    </source>
</evidence>
<feature type="domain" description="Anticodon-binding" evidence="2">
    <location>
        <begin position="1"/>
        <end position="38"/>
    </location>
</feature>
<accession>A0A955L0Y5</accession>
<proteinExistence type="predicted"/>
<sequence>YMLIVGKREEAEETVSLRYRDGEEVKDLKFEVFSEKLLNSIEGRNLDIKLN</sequence>
<dbReference type="SUPFAM" id="SSF52954">
    <property type="entry name" value="Class II aaRS ABD-related"/>
    <property type="match status" value="1"/>
</dbReference>
<dbReference type="Proteomes" id="UP000745577">
    <property type="component" value="Unassembled WGS sequence"/>
</dbReference>
<protein>
    <recommendedName>
        <fullName evidence="2">Anticodon-binding domain-containing protein</fullName>
    </recommendedName>
</protein>
<dbReference type="InterPro" id="IPR004154">
    <property type="entry name" value="Anticodon-bd"/>
</dbReference>
<reference evidence="3" key="1">
    <citation type="submission" date="2020-04" db="EMBL/GenBank/DDBJ databases">
        <authorList>
            <person name="Zhang T."/>
        </authorList>
    </citation>
    <scope>NUCLEOTIDE SEQUENCE</scope>
    <source>
        <strain evidence="3">HKST-UBA15</strain>
    </source>
</reference>
<evidence type="ECO:0000313" key="3">
    <source>
        <dbReference type="EMBL" id="MCA9380583.1"/>
    </source>
</evidence>